<feature type="transmembrane region" description="Helical" evidence="2">
    <location>
        <begin position="30"/>
        <end position="53"/>
    </location>
</feature>
<keyword evidence="4" id="KW-1185">Reference proteome</keyword>
<protein>
    <submittedName>
        <fullName evidence="3">Pilus assembly protein PilO</fullName>
    </submittedName>
</protein>
<name>A0ABT6EWG6_9SYNE</name>
<evidence type="ECO:0000256" key="1">
    <source>
        <dbReference type="SAM" id="MobiDB-lite"/>
    </source>
</evidence>
<dbReference type="EMBL" id="JAKKUT010000002">
    <property type="protein sequence ID" value="MDG2990113.1"/>
    <property type="molecule type" value="Genomic_DNA"/>
</dbReference>
<sequence length="244" mass="26331">MTLTGDFGAPLQEEQGPTYPTFFGITLTPIVSGILIAIVGLGAAAYLATILIAPKLEEAAQIQLELSQKEDDLARREEILRQLNEVIASIGRARAENQQVRGLFASQEALDTLLLDLNGIIMRSSAQLNSFEPDYAASGIVQDGSLGPELNGKLRRQVTSIAMEGAYAQTLQVMEQIDQQQNVLVIRDLILEQIPEQAGQVRSTFKLVAYVPLTTEEIAAAAPAEEAAQGESDAQGAPEEEQQQ</sequence>
<dbReference type="RefSeq" id="WP_277866031.1">
    <property type="nucleotide sequence ID" value="NZ_JAKKUT010000002.1"/>
</dbReference>
<organism evidence="3 4">
    <name type="scientific">Candidatus Synechococcus calcipolaris G9</name>
    <dbReference type="NCBI Taxonomy" id="1497997"/>
    <lineage>
        <taxon>Bacteria</taxon>
        <taxon>Bacillati</taxon>
        <taxon>Cyanobacteriota</taxon>
        <taxon>Cyanophyceae</taxon>
        <taxon>Synechococcales</taxon>
        <taxon>Synechococcaceae</taxon>
        <taxon>Synechococcus</taxon>
    </lineage>
</organism>
<comment type="caution">
    <text evidence="3">The sequence shown here is derived from an EMBL/GenBank/DDBJ whole genome shotgun (WGS) entry which is preliminary data.</text>
</comment>
<evidence type="ECO:0000313" key="3">
    <source>
        <dbReference type="EMBL" id="MDG2990113.1"/>
    </source>
</evidence>
<evidence type="ECO:0000313" key="4">
    <source>
        <dbReference type="Proteomes" id="UP001154265"/>
    </source>
</evidence>
<keyword evidence="2" id="KW-1133">Transmembrane helix</keyword>
<dbReference type="Proteomes" id="UP001154265">
    <property type="component" value="Unassembled WGS sequence"/>
</dbReference>
<proteinExistence type="predicted"/>
<reference evidence="3" key="1">
    <citation type="journal article" date="2022" name="Genome Biol. Evol.">
        <title>A New Gene Family Diagnostic for Intracellular Biomineralization of Amorphous Ca Carbonates by Cyanobacteria.</title>
        <authorList>
            <person name="Benzerara K."/>
            <person name="Duprat E."/>
            <person name="Bitard-Feildel T."/>
            <person name="Caumes G."/>
            <person name="Cassier-Chauvat C."/>
            <person name="Chauvat F."/>
            <person name="Dezi M."/>
            <person name="Diop S.I."/>
            <person name="Gaschignard G."/>
            <person name="Gorgen S."/>
            <person name="Gugger M."/>
            <person name="Lopez-Garcia P."/>
            <person name="Millet M."/>
            <person name="Skouri-Panet F."/>
            <person name="Moreira D."/>
            <person name="Callebaut I."/>
        </authorList>
    </citation>
    <scope>NUCLEOTIDE SEQUENCE</scope>
    <source>
        <strain evidence="3">G9</strain>
    </source>
</reference>
<evidence type="ECO:0000256" key="2">
    <source>
        <dbReference type="SAM" id="Phobius"/>
    </source>
</evidence>
<gene>
    <name evidence="3" type="ORF">L3556_04065</name>
</gene>
<accession>A0ABT6EWG6</accession>
<feature type="region of interest" description="Disordered" evidence="1">
    <location>
        <begin position="221"/>
        <end position="244"/>
    </location>
</feature>
<keyword evidence="2" id="KW-0472">Membrane</keyword>
<dbReference type="Gene3D" id="3.30.70.60">
    <property type="match status" value="1"/>
</dbReference>
<reference evidence="3" key="2">
    <citation type="submission" date="2022-01" db="EMBL/GenBank/DDBJ databases">
        <authorList>
            <person name="Zivanovic Y."/>
            <person name="Moreira D."/>
            <person name="Lopez-Garcia P."/>
        </authorList>
    </citation>
    <scope>NUCLEOTIDE SEQUENCE</scope>
    <source>
        <strain evidence="3">G9</strain>
    </source>
</reference>
<keyword evidence="2" id="KW-0812">Transmembrane</keyword>
<dbReference type="InterPro" id="IPR014717">
    <property type="entry name" value="Transl_elong_EF1B/ribsomal_bS6"/>
</dbReference>